<evidence type="ECO:0000256" key="1">
    <source>
        <dbReference type="ARBA" id="ARBA00023002"/>
    </source>
</evidence>
<dbReference type="PANTHER" id="PTHR43539:SF78">
    <property type="entry name" value="FLAVIN-CONTAINING MONOOXYGENASE"/>
    <property type="match status" value="1"/>
</dbReference>
<keyword evidence="1" id="KW-0560">Oxidoreductase</keyword>
<dbReference type="PANTHER" id="PTHR43539">
    <property type="entry name" value="FLAVIN-BINDING MONOOXYGENASE-LIKE PROTEIN (AFU_ORTHOLOGUE AFUA_4G09220)"/>
    <property type="match status" value="1"/>
</dbReference>
<dbReference type="OrthoDB" id="9808049at2"/>
<dbReference type="GO" id="GO:0050660">
    <property type="term" value="F:flavin adenine dinucleotide binding"/>
    <property type="evidence" value="ECO:0007669"/>
    <property type="project" value="TreeGrafter"/>
</dbReference>
<evidence type="ECO:0000313" key="2">
    <source>
        <dbReference type="EMBL" id="TWP54157.1"/>
    </source>
</evidence>
<organism evidence="2 3">
    <name type="scientific">Lentzea tibetensis</name>
    <dbReference type="NCBI Taxonomy" id="2591470"/>
    <lineage>
        <taxon>Bacteria</taxon>
        <taxon>Bacillati</taxon>
        <taxon>Actinomycetota</taxon>
        <taxon>Actinomycetes</taxon>
        <taxon>Pseudonocardiales</taxon>
        <taxon>Pseudonocardiaceae</taxon>
        <taxon>Lentzea</taxon>
    </lineage>
</organism>
<sequence>MRLPKLRHTAGIDGSSHVWQDIDQSHVIVIGAGSAGLATAANLQARGMHVTVLERGTKPGQSWLQRRENLRLNTIRGLSALPGRSIDRSAGTWPSGAEYARYLHTYATQHEVRIRHNCDVVQVAHGRRANWDVRLADGDTIPADVVVVATGWAAEPHIPLWPGEFTKKLLHAADYRSPEDFAGASVLVVGSGNSGAEIAVELLGTAAEVRMAVRTPPLLVPADPKLHRVGALFWWLPEDLVDKLSISTHRSHYRDLAEHGLPIPTEGVHARFNRDGTSPTADRGFADAVRSGRLTITAAVAALTGDGVQLANGQEERPDVVIAATGYRPAFAGLVGHLGVLDERGFPAKQEEALYFVGAPSLRGDLHVHGQQARRVARAISTTPVNTKRTSDV</sequence>
<reference evidence="2 3" key="1">
    <citation type="submission" date="2019-07" db="EMBL/GenBank/DDBJ databases">
        <title>Lentzea xizangensis sp. nov., isolated from Qinghai-Tibetan Plateau Soils.</title>
        <authorList>
            <person name="Huang J."/>
        </authorList>
    </citation>
    <scope>NUCLEOTIDE SEQUENCE [LARGE SCALE GENOMIC DNA]</scope>
    <source>
        <strain evidence="2 3">FXJ1.1311</strain>
    </source>
</reference>
<dbReference type="EMBL" id="VOBR01000001">
    <property type="protein sequence ID" value="TWP54157.1"/>
    <property type="molecule type" value="Genomic_DNA"/>
</dbReference>
<gene>
    <name evidence="2" type="ORF">FKR81_00905</name>
</gene>
<dbReference type="InterPro" id="IPR036188">
    <property type="entry name" value="FAD/NAD-bd_sf"/>
</dbReference>
<accession>A0A563F2F8</accession>
<dbReference type="AlphaFoldDB" id="A0A563F2F8"/>
<name>A0A563F2F8_9PSEU</name>
<dbReference type="PRINTS" id="PR00469">
    <property type="entry name" value="PNDRDTASEII"/>
</dbReference>
<dbReference type="InterPro" id="IPR050982">
    <property type="entry name" value="Auxin_biosynth/cation_transpt"/>
</dbReference>
<dbReference type="Pfam" id="PF13738">
    <property type="entry name" value="Pyr_redox_3"/>
    <property type="match status" value="1"/>
</dbReference>
<dbReference type="Gene3D" id="3.50.50.60">
    <property type="entry name" value="FAD/NAD(P)-binding domain"/>
    <property type="match status" value="1"/>
</dbReference>
<dbReference type="GO" id="GO:0004497">
    <property type="term" value="F:monooxygenase activity"/>
    <property type="evidence" value="ECO:0007669"/>
    <property type="project" value="TreeGrafter"/>
</dbReference>
<protein>
    <submittedName>
        <fullName evidence="2">NAD(P)/FAD-dependent oxidoreductase</fullName>
    </submittedName>
</protein>
<dbReference type="SUPFAM" id="SSF51905">
    <property type="entry name" value="FAD/NAD(P)-binding domain"/>
    <property type="match status" value="2"/>
</dbReference>
<evidence type="ECO:0000313" key="3">
    <source>
        <dbReference type="Proteomes" id="UP000316639"/>
    </source>
</evidence>
<comment type="caution">
    <text evidence="2">The sequence shown here is derived from an EMBL/GenBank/DDBJ whole genome shotgun (WGS) entry which is preliminary data.</text>
</comment>
<dbReference type="PRINTS" id="PR00368">
    <property type="entry name" value="FADPNR"/>
</dbReference>
<dbReference type="Proteomes" id="UP000316639">
    <property type="component" value="Unassembled WGS sequence"/>
</dbReference>
<proteinExistence type="predicted"/>
<keyword evidence="3" id="KW-1185">Reference proteome</keyword>
<dbReference type="GO" id="GO:0005829">
    <property type="term" value="C:cytosol"/>
    <property type="evidence" value="ECO:0007669"/>
    <property type="project" value="TreeGrafter"/>
</dbReference>